<evidence type="ECO:0000313" key="1">
    <source>
        <dbReference type="EMBL" id="TYG86400.1"/>
    </source>
</evidence>
<protein>
    <submittedName>
        <fullName evidence="1">Uncharacterized protein</fullName>
    </submittedName>
</protein>
<gene>
    <name evidence="1" type="ORF">ES288_A13G131400v1</name>
</gene>
<sequence>MFLPNNLTTTVVSISLIKIFFKRSEKLMAGIPLIEDRRIFKTFLPRSISFQETSFTGVVSTTMLSIESSPTTLNLTFLVLRSSSVKVPISVRPSDGTLKTDASFMETLSLIFYANLIFE</sequence>
<dbReference type="AlphaFoldDB" id="A0A5D2DZ94"/>
<dbReference type="Proteomes" id="UP000323506">
    <property type="component" value="Chromosome A13"/>
</dbReference>
<proteinExistence type="predicted"/>
<reference evidence="1 2" key="1">
    <citation type="submission" date="2019-06" db="EMBL/GenBank/DDBJ databases">
        <title>WGS assembly of Gossypium darwinii.</title>
        <authorList>
            <person name="Chen Z.J."/>
            <person name="Sreedasyam A."/>
            <person name="Ando A."/>
            <person name="Song Q."/>
            <person name="De L."/>
            <person name="Hulse-Kemp A."/>
            <person name="Ding M."/>
            <person name="Ye W."/>
            <person name="Kirkbride R."/>
            <person name="Jenkins J."/>
            <person name="Plott C."/>
            <person name="Lovell J."/>
            <person name="Lin Y.-M."/>
            <person name="Vaughn R."/>
            <person name="Liu B."/>
            <person name="Li W."/>
            <person name="Simpson S."/>
            <person name="Scheffler B."/>
            <person name="Saski C."/>
            <person name="Grover C."/>
            <person name="Hu G."/>
            <person name="Conover J."/>
            <person name="Carlson J."/>
            <person name="Shu S."/>
            <person name="Boston L."/>
            <person name="Williams M."/>
            <person name="Peterson D."/>
            <person name="Mcgee K."/>
            <person name="Jones D."/>
            <person name="Wendel J."/>
            <person name="Stelly D."/>
            <person name="Grimwood J."/>
            <person name="Schmutz J."/>
        </authorList>
    </citation>
    <scope>NUCLEOTIDE SEQUENCE [LARGE SCALE GENOMIC DNA]</scope>
    <source>
        <strain evidence="1">1808015.09</strain>
    </source>
</reference>
<keyword evidence="2" id="KW-1185">Reference proteome</keyword>
<dbReference type="EMBL" id="CM017700">
    <property type="protein sequence ID" value="TYG86400.1"/>
    <property type="molecule type" value="Genomic_DNA"/>
</dbReference>
<organism evidence="1 2">
    <name type="scientific">Gossypium darwinii</name>
    <name type="common">Darwin's cotton</name>
    <name type="synonym">Gossypium barbadense var. darwinii</name>
    <dbReference type="NCBI Taxonomy" id="34276"/>
    <lineage>
        <taxon>Eukaryota</taxon>
        <taxon>Viridiplantae</taxon>
        <taxon>Streptophyta</taxon>
        <taxon>Embryophyta</taxon>
        <taxon>Tracheophyta</taxon>
        <taxon>Spermatophyta</taxon>
        <taxon>Magnoliopsida</taxon>
        <taxon>eudicotyledons</taxon>
        <taxon>Gunneridae</taxon>
        <taxon>Pentapetalae</taxon>
        <taxon>rosids</taxon>
        <taxon>malvids</taxon>
        <taxon>Malvales</taxon>
        <taxon>Malvaceae</taxon>
        <taxon>Malvoideae</taxon>
        <taxon>Gossypium</taxon>
    </lineage>
</organism>
<evidence type="ECO:0000313" key="2">
    <source>
        <dbReference type="Proteomes" id="UP000323506"/>
    </source>
</evidence>
<accession>A0A5D2DZ94</accession>
<name>A0A5D2DZ94_GOSDA</name>